<protein>
    <submittedName>
        <fullName evidence="1">Uncharacterized protein</fullName>
    </submittedName>
</protein>
<dbReference type="AlphaFoldDB" id="A0A4Y9XXU5"/>
<proteinExistence type="predicted"/>
<reference evidence="1 2" key="1">
    <citation type="submission" date="2019-02" db="EMBL/GenBank/DDBJ databases">
        <title>Genome sequencing of the rare red list fungi Dentipellis fragilis.</title>
        <authorList>
            <person name="Buettner E."/>
            <person name="Kellner H."/>
        </authorList>
    </citation>
    <scope>NUCLEOTIDE SEQUENCE [LARGE SCALE GENOMIC DNA]</scope>
    <source>
        <strain evidence="1 2">DSM 105465</strain>
    </source>
</reference>
<organism evidence="1 2">
    <name type="scientific">Dentipellis fragilis</name>
    <dbReference type="NCBI Taxonomy" id="205917"/>
    <lineage>
        <taxon>Eukaryota</taxon>
        <taxon>Fungi</taxon>
        <taxon>Dikarya</taxon>
        <taxon>Basidiomycota</taxon>
        <taxon>Agaricomycotina</taxon>
        <taxon>Agaricomycetes</taxon>
        <taxon>Russulales</taxon>
        <taxon>Hericiaceae</taxon>
        <taxon>Dentipellis</taxon>
    </lineage>
</organism>
<gene>
    <name evidence="1" type="ORF">EVG20_g9788</name>
</gene>
<evidence type="ECO:0000313" key="2">
    <source>
        <dbReference type="Proteomes" id="UP000298327"/>
    </source>
</evidence>
<evidence type="ECO:0000313" key="1">
    <source>
        <dbReference type="EMBL" id="TFY54253.1"/>
    </source>
</evidence>
<keyword evidence="2" id="KW-1185">Reference proteome</keyword>
<comment type="caution">
    <text evidence="1">The sequence shown here is derived from an EMBL/GenBank/DDBJ whole genome shotgun (WGS) entry which is preliminary data.</text>
</comment>
<accession>A0A4Y9XXU5</accession>
<dbReference type="EMBL" id="SEOQ01001049">
    <property type="protein sequence ID" value="TFY54253.1"/>
    <property type="molecule type" value="Genomic_DNA"/>
</dbReference>
<sequence>MAEFLEPVEHTVVPYTRRHSNCCNHHTVMYGCSRNSASMAPSTLRLRGRASSPLPPQLLTTVEPADIHDQAEGPRTVTFQYVIYRVFKQYIGSMTFEVHYDRQSQLIGALRTPTPEFVRD</sequence>
<dbReference type="Proteomes" id="UP000298327">
    <property type="component" value="Unassembled WGS sequence"/>
</dbReference>
<name>A0A4Y9XXU5_9AGAM</name>